<gene>
    <name evidence="9" type="ORF">SAMN05421818_11151</name>
</gene>
<evidence type="ECO:0000259" key="7">
    <source>
        <dbReference type="Pfam" id="PF00082"/>
    </source>
</evidence>
<organism evidence="9 10">
    <name type="scientific">Myroides phaeus</name>
    <dbReference type="NCBI Taxonomy" id="702745"/>
    <lineage>
        <taxon>Bacteria</taxon>
        <taxon>Pseudomonadati</taxon>
        <taxon>Bacteroidota</taxon>
        <taxon>Flavobacteriia</taxon>
        <taxon>Flavobacteriales</taxon>
        <taxon>Flavobacteriaceae</taxon>
        <taxon>Myroides</taxon>
    </lineage>
</organism>
<dbReference type="InterPro" id="IPR036852">
    <property type="entry name" value="Peptidase_S8/S53_dom_sf"/>
</dbReference>
<dbReference type="InterPro" id="IPR000209">
    <property type="entry name" value="Peptidase_S8/S53_dom"/>
</dbReference>
<dbReference type="RefSeq" id="WP_090408442.1">
    <property type="nucleotide sequence ID" value="NZ_FNDQ01000011.1"/>
</dbReference>
<keyword evidence="3 6" id="KW-0732">Signal</keyword>
<reference evidence="10" key="1">
    <citation type="submission" date="2016-10" db="EMBL/GenBank/DDBJ databases">
        <authorList>
            <person name="Varghese N."/>
            <person name="Submissions S."/>
        </authorList>
    </citation>
    <scope>NUCLEOTIDE SEQUENCE [LARGE SCALE GENOMIC DNA]</scope>
    <source>
        <strain evidence="10">DSM 23313</strain>
    </source>
</reference>
<dbReference type="EMBL" id="FNDQ01000011">
    <property type="protein sequence ID" value="SDH70254.1"/>
    <property type="molecule type" value="Genomic_DNA"/>
</dbReference>
<sequence>MKEKVLVFICFLLQSVMLFAQGNVSPLNNSIKSTSILDMLDHNAELQKRLIEEIIIERNLPRNYITNKGDFVEIVGINGKRDPIYYTTFNQSAAFVANILPLQNNASGLDLRGQGMVVGVFDATVVNNYHQEFLGNTKLKIMSESYSKDASFSEKRKSQIAQQHTTHVGGTLIAKGIDKKAQGLIPLATLLSFDWKRDVRDMYYAAISDMLVSNHSYGISVINIDGSLAINPNLVGAYEGKSADFDYVTNSINVFQPVVSVGNYQEYAKLFHPNGKGFSNIVGLANSKNAVAVGAIMDNSSANNIESLKIANFSSAGPTSDFRLKPDVVAKGNVYSSINDFLRNEDYELKTDLYSVKSGTSMASPVVTSVLTMWQQWAKVNFGGALWSSSLRALLVQSALANEEMKSYNFKTNKNHLYGPNVFYGWGLVDAKKGVKLLEQTLDGRTYLIEGLIENRQAKKYIFYNGHNENSLAITLAWTDPPGEYDYNKIYEGIVSKALVNDLDVRIKVGGNVYLPFAINKDMNNPIAIINDNDVDNMERIIIEDLPKGDVEVMISHKGNLLNNNQEFTLLLSTQKSLVLKYIDNGKEDVFKKPLDKLLMSSKDEIIKFWPNPATNNVNILYDPMLLIYDIKIFNYSGQQIKSFRDFSEITLDVSELDTGLYIIKVTTSEGTSEFKLIKK</sequence>
<dbReference type="SUPFAM" id="SSF49785">
    <property type="entry name" value="Galactose-binding domain-like"/>
    <property type="match status" value="1"/>
</dbReference>
<dbReference type="Pfam" id="PF18962">
    <property type="entry name" value="Por_Secre_tail"/>
    <property type="match status" value="1"/>
</dbReference>
<dbReference type="Proteomes" id="UP000243588">
    <property type="component" value="Unassembled WGS sequence"/>
</dbReference>
<dbReference type="PRINTS" id="PR00723">
    <property type="entry name" value="SUBTILISIN"/>
</dbReference>
<dbReference type="Gene3D" id="2.60.120.380">
    <property type="match status" value="1"/>
</dbReference>
<dbReference type="InterPro" id="IPR050131">
    <property type="entry name" value="Peptidase_S8_subtilisin-like"/>
</dbReference>
<dbReference type="SUPFAM" id="SSF52743">
    <property type="entry name" value="Subtilisin-like"/>
    <property type="match status" value="1"/>
</dbReference>
<dbReference type="PANTHER" id="PTHR43806">
    <property type="entry name" value="PEPTIDASE S8"/>
    <property type="match status" value="1"/>
</dbReference>
<keyword evidence="5" id="KW-0720">Serine protease</keyword>
<evidence type="ECO:0000313" key="10">
    <source>
        <dbReference type="Proteomes" id="UP000243588"/>
    </source>
</evidence>
<feature type="domain" description="Secretion system C-terminal sorting" evidence="8">
    <location>
        <begin position="610"/>
        <end position="677"/>
    </location>
</feature>
<dbReference type="GO" id="GO:0004252">
    <property type="term" value="F:serine-type endopeptidase activity"/>
    <property type="evidence" value="ECO:0007669"/>
    <property type="project" value="InterPro"/>
</dbReference>
<evidence type="ECO:0000313" key="9">
    <source>
        <dbReference type="EMBL" id="SDH70254.1"/>
    </source>
</evidence>
<dbReference type="NCBIfam" id="TIGR04183">
    <property type="entry name" value="Por_Secre_tail"/>
    <property type="match status" value="1"/>
</dbReference>
<evidence type="ECO:0000256" key="5">
    <source>
        <dbReference type="ARBA" id="ARBA00022825"/>
    </source>
</evidence>
<dbReference type="InterPro" id="IPR015500">
    <property type="entry name" value="Peptidase_S8_subtilisin-rel"/>
</dbReference>
<keyword evidence="4" id="KW-0378">Hydrolase</keyword>
<feature type="domain" description="Peptidase S8/S53" evidence="7">
    <location>
        <begin position="113"/>
        <end position="427"/>
    </location>
</feature>
<dbReference type="Gene3D" id="3.40.50.200">
    <property type="entry name" value="Peptidase S8/S53 domain"/>
    <property type="match status" value="1"/>
</dbReference>
<proteinExistence type="inferred from homology"/>
<dbReference type="AlphaFoldDB" id="A0A1G8EK13"/>
<dbReference type="GO" id="GO:0006508">
    <property type="term" value="P:proteolysis"/>
    <property type="evidence" value="ECO:0007669"/>
    <property type="project" value="UniProtKB-KW"/>
</dbReference>
<keyword evidence="10" id="KW-1185">Reference proteome</keyword>
<evidence type="ECO:0000256" key="3">
    <source>
        <dbReference type="ARBA" id="ARBA00022729"/>
    </source>
</evidence>
<evidence type="ECO:0000256" key="2">
    <source>
        <dbReference type="ARBA" id="ARBA00022670"/>
    </source>
</evidence>
<evidence type="ECO:0000256" key="6">
    <source>
        <dbReference type="SAM" id="SignalP"/>
    </source>
</evidence>
<evidence type="ECO:0000256" key="4">
    <source>
        <dbReference type="ARBA" id="ARBA00022801"/>
    </source>
</evidence>
<feature type="signal peptide" evidence="6">
    <location>
        <begin position="1"/>
        <end position="20"/>
    </location>
</feature>
<feature type="chain" id="PRO_5017369190" evidence="6">
    <location>
        <begin position="21"/>
        <end position="680"/>
    </location>
</feature>
<comment type="similarity">
    <text evidence="1">Belongs to the peptidase S8 family.</text>
</comment>
<evidence type="ECO:0000259" key="8">
    <source>
        <dbReference type="Pfam" id="PF18962"/>
    </source>
</evidence>
<dbReference type="PANTHER" id="PTHR43806:SF11">
    <property type="entry name" value="CEREVISIN-RELATED"/>
    <property type="match status" value="1"/>
</dbReference>
<dbReference type="InterPro" id="IPR008979">
    <property type="entry name" value="Galactose-bd-like_sf"/>
</dbReference>
<protein>
    <submittedName>
        <fullName evidence="9">Por secretion system C-terminal sorting domain-containing protein</fullName>
    </submittedName>
</protein>
<accession>A0A1G8EK13</accession>
<evidence type="ECO:0000256" key="1">
    <source>
        <dbReference type="ARBA" id="ARBA00011073"/>
    </source>
</evidence>
<keyword evidence="2" id="KW-0645">Protease</keyword>
<name>A0A1G8EK13_9FLAO</name>
<dbReference type="InterPro" id="IPR026444">
    <property type="entry name" value="Secre_tail"/>
</dbReference>
<dbReference type="Pfam" id="PF00082">
    <property type="entry name" value="Peptidase_S8"/>
    <property type="match status" value="1"/>
</dbReference>